<dbReference type="STRING" id="1032480.MLP_15490"/>
<organism evidence="1 2">
    <name type="scientific">Microlunatus phosphovorus (strain ATCC 700054 / DSM 10555 / JCM 9379 / NBRC 101784 / NCIMB 13414 / VKM Ac-1990 / NM-1)</name>
    <dbReference type="NCBI Taxonomy" id="1032480"/>
    <lineage>
        <taxon>Bacteria</taxon>
        <taxon>Bacillati</taxon>
        <taxon>Actinomycetota</taxon>
        <taxon>Actinomycetes</taxon>
        <taxon>Propionibacteriales</taxon>
        <taxon>Propionibacteriaceae</taxon>
        <taxon>Microlunatus</taxon>
    </lineage>
</organism>
<dbReference type="AlphaFoldDB" id="F5XR73"/>
<dbReference type="KEGG" id="mph:MLP_15490"/>
<gene>
    <name evidence="1" type="ordered locus">MLP_15490</name>
</gene>
<name>F5XR73_MICPN</name>
<sequence length="83" mass="9242">MLTHWCAVVASSVAKQPWRTSRCGWSLARGRGTVLDHSDESRWPGAAGLVRGEQARVREQGINLIVRVSSIRWISSPRRAVMS</sequence>
<dbReference type="Proteomes" id="UP000007947">
    <property type="component" value="Chromosome"/>
</dbReference>
<dbReference type="HOGENOM" id="CLU_2538804_0_0_11"/>
<evidence type="ECO:0000313" key="2">
    <source>
        <dbReference type="Proteomes" id="UP000007947"/>
    </source>
</evidence>
<accession>F5XR73</accession>
<evidence type="ECO:0000313" key="1">
    <source>
        <dbReference type="EMBL" id="BAK34563.1"/>
    </source>
</evidence>
<protein>
    <submittedName>
        <fullName evidence="1">Uncharacterized protein</fullName>
    </submittedName>
</protein>
<reference evidence="1 2" key="1">
    <citation type="submission" date="2011-05" db="EMBL/GenBank/DDBJ databases">
        <title>Whole genome sequence of Microlunatus phosphovorus NM-1.</title>
        <authorList>
            <person name="Hosoyama A."/>
            <person name="Sasaki K."/>
            <person name="Harada T."/>
            <person name="Igarashi R."/>
            <person name="Kawakoshi A."/>
            <person name="Sasagawa M."/>
            <person name="Fukada J."/>
            <person name="Nakamura S."/>
            <person name="Katano Y."/>
            <person name="Hanada S."/>
            <person name="Kamagata Y."/>
            <person name="Nakamura N."/>
            <person name="Yamazaki S."/>
            <person name="Fujita N."/>
        </authorList>
    </citation>
    <scope>NUCLEOTIDE SEQUENCE [LARGE SCALE GENOMIC DNA]</scope>
    <source>
        <strain evidence="2">ATCC 700054 / DSM 10555 / JCM 9379 / NBRC 101784 / NCIMB 13414 / VKM Ac-1990 / NM-1</strain>
    </source>
</reference>
<proteinExistence type="predicted"/>
<dbReference type="EMBL" id="AP012204">
    <property type="protein sequence ID" value="BAK34563.1"/>
    <property type="molecule type" value="Genomic_DNA"/>
</dbReference>
<keyword evidence="2" id="KW-1185">Reference proteome</keyword>